<sequence length="769" mass="87475">MELIPFQIEASSKIADRFKDYMMDPLTVTRTQLVPFYQNLSSITGSGKTLILADALQQIRSSLSVEPIVLWLSKGKVVVWQTYNNLSTGKYADLIDNSKVKPILDATEKDIEVADSTLLLIATVGKFNQKDKEQGDRKIFQVQLDQAEKSLWDMLKKRKTVEGIKRDLIVVYDEGHNLSDQQTELLLDLDPDALIAASATVRVPKKLSNTIERLSKDKGWVDSDFTTQVKSSDVVESGLIKKNLLIGGYLSPTEVTLDDMIVSFKKLESDCDYLNTPFKPKAIYVTNTNVITGAEKDDVKQPFIDRKARPIIIWRYLVEQKGIDPKEIAVYCDLKFDKKFPPPEDFVLFSGGDSDYTNFVNGNFRHIIFNQTLQEGWDDPSVYFAYIDKDMGSNIQVTQIIGRVLRQPTATHFPLESLNTANFFIRTDEKSTFENELLEIQQKITADSPEIKLTYYSSGKGLTERPLLKPKYKLSIPEFSVYSQKAKTYIDDIIKQMNDYSVDSINTVGTGGRIQVLKTIGDEKDSKEEWVEIQHSNKVAARWIFAREIQKSHRHALNICDIELSKFDALVEYSSNAAAHIKDTANKVIKAYVEHSNIIQNNLNCSFVSEIPINRDKMIKFNNAVHEGYSDFNGMEIDFAKAIDRTGYKWLRNPSRAYFQIPLLDFSNKKNFNPDFVIWTKDDICALDTKGEHLIAQDSTNKLFNLDTIGDGKKVKIRLITKGEWRDPHTPLSNKGYSVWMLKMGKIESTWSPTVDDSIRVALDNNVPS</sequence>
<gene>
    <name evidence="2" type="ORF">GCM10007968_28670</name>
</gene>
<organism evidence="2 3">
    <name type="scientific">Sporolactobacillus putidus</name>
    <dbReference type="NCBI Taxonomy" id="492735"/>
    <lineage>
        <taxon>Bacteria</taxon>
        <taxon>Bacillati</taxon>
        <taxon>Bacillota</taxon>
        <taxon>Bacilli</taxon>
        <taxon>Bacillales</taxon>
        <taxon>Sporolactobacillaceae</taxon>
        <taxon>Sporolactobacillus</taxon>
    </lineage>
</organism>
<dbReference type="SUPFAM" id="SSF52540">
    <property type="entry name" value="P-loop containing nucleoside triphosphate hydrolases"/>
    <property type="match status" value="2"/>
</dbReference>
<dbReference type="GO" id="GO:0003677">
    <property type="term" value="F:DNA binding"/>
    <property type="evidence" value="ECO:0007669"/>
    <property type="project" value="InterPro"/>
</dbReference>
<dbReference type="AlphaFoldDB" id="A0A917S9K5"/>
<reference evidence="2" key="1">
    <citation type="journal article" date="2014" name="Int. J. Syst. Evol. Microbiol.">
        <title>Complete genome sequence of Corynebacterium casei LMG S-19264T (=DSM 44701T), isolated from a smear-ripened cheese.</title>
        <authorList>
            <consortium name="US DOE Joint Genome Institute (JGI-PGF)"/>
            <person name="Walter F."/>
            <person name="Albersmeier A."/>
            <person name="Kalinowski J."/>
            <person name="Ruckert C."/>
        </authorList>
    </citation>
    <scope>NUCLEOTIDE SEQUENCE</scope>
    <source>
        <strain evidence="2">JCM 15325</strain>
    </source>
</reference>
<accession>A0A917S9K5</accession>
<protein>
    <recommendedName>
        <fullName evidence="1">Helicase/UvrB N-terminal domain-containing protein</fullName>
    </recommendedName>
</protein>
<proteinExistence type="predicted"/>
<name>A0A917S9K5_9BACL</name>
<feature type="domain" description="Helicase/UvrB N-terminal" evidence="1">
    <location>
        <begin position="2"/>
        <end position="201"/>
    </location>
</feature>
<keyword evidence="3" id="KW-1185">Reference proteome</keyword>
<dbReference type="InterPro" id="IPR006935">
    <property type="entry name" value="Helicase/UvrB_N"/>
</dbReference>
<dbReference type="InterPro" id="IPR027417">
    <property type="entry name" value="P-loop_NTPase"/>
</dbReference>
<evidence type="ECO:0000313" key="2">
    <source>
        <dbReference type="EMBL" id="GGL63010.1"/>
    </source>
</evidence>
<dbReference type="RefSeq" id="WP_188804604.1">
    <property type="nucleotide sequence ID" value="NZ_BMOK01000016.1"/>
</dbReference>
<reference evidence="2" key="2">
    <citation type="submission" date="2020-09" db="EMBL/GenBank/DDBJ databases">
        <authorList>
            <person name="Sun Q."/>
            <person name="Ohkuma M."/>
        </authorList>
    </citation>
    <scope>NUCLEOTIDE SEQUENCE</scope>
    <source>
        <strain evidence="2">JCM 15325</strain>
    </source>
</reference>
<dbReference type="Pfam" id="PF04851">
    <property type="entry name" value="ResIII"/>
    <property type="match status" value="1"/>
</dbReference>
<evidence type="ECO:0000313" key="3">
    <source>
        <dbReference type="Proteomes" id="UP000654670"/>
    </source>
</evidence>
<dbReference type="GO" id="GO:0005524">
    <property type="term" value="F:ATP binding"/>
    <property type="evidence" value="ECO:0007669"/>
    <property type="project" value="InterPro"/>
</dbReference>
<dbReference type="Proteomes" id="UP000654670">
    <property type="component" value="Unassembled WGS sequence"/>
</dbReference>
<dbReference type="GO" id="GO:0016787">
    <property type="term" value="F:hydrolase activity"/>
    <property type="evidence" value="ECO:0007669"/>
    <property type="project" value="InterPro"/>
</dbReference>
<evidence type="ECO:0000259" key="1">
    <source>
        <dbReference type="Pfam" id="PF04851"/>
    </source>
</evidence>
<dbReference type="EMBL" id="BMOK01000016">
    <property type="protein sequence ID" value="GGL63010.1"/>
    <property type="molecule type" value="Genomic_DNA"/>
</dbReference>
<comment type="caution">
    <text evidence="2">The sequence shown here is derived from an EMBL/GenBank/DDBJ whole genome shotgun (WGS) entry which is preliminary data.</text>
</comment>
<dbReference type="Gene3D" id="3.40.50.300">
    <property type="entry name" value="P-loop containing nucleotide triphosphate hydrolases"/>
    <property type="match status" value="2"/>
</dbReference>